<keyword evidence="3" id="KW-1185">Reference proteome</keyword>
<keyword evidence="1" id="KW-0812">Transmembrane</keyword>
<dbReference type="EMBL" id="FMUX01000012">
    <property type="protein sequence ID" value="SCY58923.1"/>
    <property type="molecule type" value="Genomic_DNA"/>
</dbReference>
<dbReference type="AlphaFoldDB" id="A0A1G5H548"/>
<protein>
    <submittedName>
        <fullName evidence="2">Uncharacterized protein</fullName>
    </submittedName>
</protein>
<keyword evidence="1" id="KW-1133">Transmembrane helix</keyword>
<evidence type="ECO:0000256" key="1">
    <source>
        <dbReference type="SAM" id="Phobius"/>
    </source>
</evidence>
<keyword evidence="1" id="KW-0472">Membrane</keyword>
<feature type="transmembrane region" description="Helical" evidence="1">
    <location>
        <begin position="100"/>
        <end position="119"/>
    </location>
</feature>
<organism evidence="2 3">
    <name type="scientific">Desulfoluna spongiiphila</name>
    <dbReference type="NCBI Taxonomy" id="419481"/>
    <lineage>
        <taxon>Bacteria</taxon>
        <taxon>Pseudomonadati</taxon>
        <taxon>Thermodesulfobacteriota</taxon>
        <taxon>Desulfobacteria</taxon>
        <taxon>Desulfobacterales</taxon>
        <taxon>Desulfolunaceae</taxon>
        <taxon>Desulfoluna</taxon>
    </lineage>
</organism>
<feature type="transmembrane region" description="Helical" evidence="1">
    <location>
        <begin position="69"/>
        <end position="88"/>
    </location>
</feature>
<feature type="transmembrane region" description="Helical" evidence="1">
    <location>
        <begin position="28"/>
        <end position="48"/>
    </location>
</feature>
<evidence type="ECO:0000313" key="3">
    <source>
        <dbReference type="Proteomes" id="UP000198870"/>
    </source>
</evidence>
<gene>
    <name evidence="2" type="ORF">SAMN05216233_112145</name>
</gene>
<accession>A0A1G5H548</accession>
<dbReference type="Proteomes" id="UP000198870">
    <property type="component" value="Unassembled WGS sequence"/>
</dbReference>
<name>A0A1G5H548_9BACT</name>
<proteinExistence type="predicted"/>
<sequence length="124" mass="14585">MVVFIFIYFSALYWLVRRSPRGIATHAFRVLLLVPSIVPVMFFFLLIQTPITQIGPRISAQFRIREEEMFGMAFSVLLFLFSALAMHFSLDHFHMAYTHLWIKLVCTIALFMLAVECFCRKKRT</sequence>
<reference evidence="2 3" key="1">
    <citation type="submission" date="2016-10" db="EMBL/GenBank/DDBJ databases">
        <authorList>
            <person name="de Groot N.N."/>
        </authorList>
    </citation>
    <scope>NUCLEOTIDE SEQUENCE [LARGE SCALE GENOMIC DNA]</scope>
    <source>
        <strain evidence="2 3">AA1</strain>
    </source>
</reference>
<evidence type="ECO:0000313" key="2">
    <source>
        <dbReference type="EMBL" id="SCY58923.1"/>
    </source>
</evidence>